<dbReference type="AlphaFoldDB" id="A0A8S0W6E2"/>
<dbReference type="EMBL" id="CACVBS010000045">
    <property type="protein sequence ID" value="CAA7264598.1"/>
    <property type="molecule type" value="Genomic_DNA"/>
</dbReference>
<comment type="caution">
    <text evidence="2">The sequence shown here is derived from an EMBL/GenBank/DDBJ whole genome shotgun (WGS) entry which is preliminary data.</text>
</comment>
<protein>
    <submittedName>
        <fullName evidence="2">Uncharacterized protein</fullName>
    </submittedName>
</protein>
<reference evidence="2 3" key="1">
    <citation type="submission" date="2020-01" db="EMBL/GenBank/DDBJ databases">
        <authorList>
            <person name="Gupta K D."/>
        </authorList>
    </citation>
    <scope>NUCLEOTIDE SEQUENCE [LARGE SCALE GENOMIC DNA]</scope>
</reference>
<feature type="region of interest" description="Disordered" evidence="1">
    <location>
        <begin position="108"/>
        <end position="181"/>
    </location>
</feature>
<dbReference type="OrthoDB" id="3067931at2759"/>
<accession>A0A8S0W6E2</accession>
<evidence type="ECO:0000256" key="1">
    <source>
        <dbReference type="SAM" id="MobiDB-lite"/>
    </source>
</evidence>
<dbReference type="Proteomes" id="UP000467700">
    <property type="component" value="Unassembled WGS sequence"/>
</dbReference>
<feature type="compositionally biased region" description="Low complexity" evidence="1">
    <location>
        <begin position="168"/>
        <end position="181"/>
    </location>
</feature>
<proteinExistence type="predicted"/>
<organism evidence="2 3">
    <name type="scientific">Cyclocybe aegerita</name>
    <name type="common">Black poplar mushroom</name>
    <name type="synonym">Agrocybe aegerita</name>
    <dbReference type="NCBI Taxonomy" id="1973307"/>
    <lineage>
        <taxon>Eukaryota</taxon>
        <taxon>Fungi</taxon>
        <taxon>Dikarya</taxon>
        <taxon>Basidiomycota</taxon>
        <taxon>Agaricomycotina</taxon>
        <taxon>Agaricomycetes</taxon>
        <taxon>Agaricomycetidae</taxon>
        <taxon>Agaricales</taxon>
        <taxon>Agaricineae</taxon>
        <taxon>Bolbitiaceae</taxon>
        <taxon>Cyclocybe</taxon>
    </lineage>
</organism>
<sequence>MSVSGPGPVNITLPVPVSTSIVDADYMPETVPEYIKNMVIDKGVLFVDVLNAGAKVDTGLEDEEATNRGLIKNHWMLRVYADFGQGGRKDIGQIKFGMDVDRAASVGSNEGQYARSNRSDPDAGSDVVYSPVSSSFGKPPAPSSDDGVPAALPLVPATGKGSHDSHYSQSPSPVVSDVESVGKPPDIASSDGFRFQQPTEGAPHPGVFNIKVRGRTEPSRAIVVVFKLALIPDITFGQLLEALLHRNMLPFFFRKIGHPSSDFLLRRFSSSQAIVAWFHDAFLASREVDMILSDPEAAGDIVLDDKDIFAMLVYRWTNPRVPISDPSIPGPVVLARRSAARSLNLIDRAVWPANFVHVEHEKLRYNQVITTSAA</sequence>
<keyword evidence="3" id="KW-1185">Reference proteome</keyword>
<gene>
    <name evidence="2" type="ORF">AAE3_LOCUS6785</name>
</gene>
<name>A0A8S0W6E2_CYCAE</name>
<evidence type="ECO:0000313" key="2">
    <source>
        <dbReference type="EMBL" id="CAA7264598.1"/>
    </source>
</evidence>
<evidence type="ECO:0000313" key="3">
    <source>
        <dbReference type="Proteomes" id="UP000467700"/>
    </source>
</evidence>